<protein>
    <recommendedName>
        <fullName evidence="3">DUF2357 domain-containing protein</fullName>
    </recommendedName>
</protein>
<reference evidence="1 2" key="1">
    <citation type="journal article" date="2013" name="Genome Announc.">
        <title>Draft Genome Sequence of Pseudomonas fluorescens LMG 5329, a White Line-Inducing Principle-Producing Bioindicator for the Mushroom Pathogen Pseudomonas tolaasii.</title>
        <authorList>
            <person name="Ghequire M.G."/>
            <person name="Rokni-Zadeh H."/>
            <person name="Zarrineh P."/>
            <person name="De Mot R."/>
        </authorList>
    </citation>
    <scope>NUCLEOTIDE SEQUENCE [LARGE SCALE GENOMIC DNA]</scope>
    <source>
        <strain evidence="1 2">LMG 5329</strain>
    </source>
</reference>
<proteinExistence type="predicted"/>
<evidence type="ECO:0000313" key="2">
    <source>
        <dbReference type="Proteomes" id="UP000030060"/>
    </source>
</evidence>
<organism evidence="1 2">
    <name type="scientific">Pseudomonas fluorescens LMG 5329</name>
    <dbReference type="NCBI Taxonomy" id="1324332"/>
    <lineage>
        <taxon>Bacteria</taxon>
        <taxon>Pseudomonadati</taxon>
        <taxon>Pseudomonadota</taxon>
        <taxon>Gammaproteobacteria</taxon>
        <taxon>Pseudomonadales</taxon>
        <taxon>Pseudomonadaceae</taxon>
        <taxon>Pseudomonas</taxon>
    </lineage>
</organism>
<evidence type="ECO:0008006" key="3">
    <source>
        <dbReference type="Google" id="ProtNLM"/>
    </source>
</evidence>
<dbReference type="EMBL" id="ASGY01000164">
    <property type="protein sequence ID" value="KGE65818.1"/>
    <property type="molecule type" value="Genomic_DNA"/>
</dbReference>
<dbReference type="RefSeq" id="WP_016978912.1">
    <property type="nucleotide sequence ID" value="NZ_ASGY01000164.1"/>
</dbReference>
<dbReference type="AlphaFoldDB" id="A0A0A1YV69"/>
<accession>A0A0A1YV69</accession>
<gene>
    <name evidence="1" type="ORF">K814_0121810</name>
</gene>
<evidence type="ECO:0000313" key="1">
    <source>
        <dbReference type="EMBL" id="KGE65818.1"/>
    </source>
</evidence>
<dbReference type="OrthoDB" id="8884239at2"/>
<comment type="caution">
    <text evidence="1">The sequence shown here is derived from an EMBL/GenBank/DDBJ whole genome shotgun (WGS) entry which is preliminary data.</text>
</comment>
<name>A0A0A1YV69_PSEFL</name>
<dbReference type="Proteomes" id="UP000030060">
    <property type="component" value="Unassembled WGS sequence"/>
</dbReference>
<sequence>MNWFDRLLGEPVATLPGLVEPGRFCWAGKSGVTINGHTLLRQDILVPDGSDRCLLDEALHGFVPSNALLSPQAELFASALESLDPEFSRQATLRSPLMPAEVINEQSHLLPFEVSLLDVISKGHLHQVSLRPRLDLHYENEVTDVARAKRMAKGALVHLASHSECWQRQTLSGVIPRKVLARFSEDDYNTYENRVYARLLDRIERHLWRRIATLEQIQGTLSKALEFYGADGLDHRLAIAICALWGQTFSNQEMTSEASHLLGETLRQLKAASKAIAGLKQTGLYPLVPRSAQASGGLHLTNILSHDAHYRHVAVLWEELRKVQGRAGKPPQERLQQNRQLASAYSRYAGLMLRHALAPYLDGKDEAQWAGRTLSLRSSGLEWELVSSILGTDAKVLLTVVPWFSFTDRPDHTPGLPQRVIAWPALGQVNNEAALEAGWIALSPFDLYGVERFGHLVDAILWQPLLQAYGTPITKVPGTVMRGAGGAMSAISLEMGSAQMVLREVLSEKHLAQLQQALTAANAGQQAEALGLRQQELVALQACPVCGSSVRLVFQQPAGFKANCGDCATERYLRHQASQWVYEQKLNAEIDFRKVGRRATHIQGPRRP</sequence>